<evidence type="ECO:0000256" key="1">
    <source>
        <dbReference type="SAM" id="Coils"/>
    </source>
</evidence>
<name>A0A3B4ZMC4_9TELE</name>
<reference evidence="3" key="1">
    <citation type="submission" date="2023-09" db="UniProtKB">
        <authorList>
            <consortium name="Ensembl"/>
        </authorList>
    </citation>
    <scope>IDENTIFICATION</scope>
</reference>
<keyword evidence="1" id="KW-0175">Coiled coil</keyword>
<feature type="coiled-coil region" evidence="1">
    <location>
        <begin position="116"/>
        <end position="154"/>
    </location>
</feature>
<feature type="compositionally biased region" description="Polar residues" evidence="2">
    <location>
        <begin position="234"/>
        <end position="243"/>
    </location>
</feature>
<dbReference type="Ensembl" id="ENSSPAT00000009611.1">
    <property type="protein sequence ID" value="ENSSPAP00000009445.1"/>
    <property type="gene ID" value="ENSSPAG00000007187.1"/>
</dbReference>
<accession>A0A3B4ZMC4</accession>
<feature type="compositionally biased region" description="Polar residues" evidence="2">
    <location>
        <begin position="216"/>
        <end position="227"/>
    </location>
</feature>
<dbReference type="STRING" id="144197.ENSSPAP00000009445"/>
<proteinExistence type="predicted"/>
<organism evidence="3">
    <name type="scientific">Stegastes partitus</name>
    <name type="common">bicolor damselfish</name>
    <dbReference type="NCBI Taxonomy" id="144197"/>
    <lineage>
        <taxon>Eukaryota</taxon>
        <taxon>Metazoa</taxon>
        <taxon>Chordata</taxon>
        <taxon>Craniata</taxon>
        <taxon>Vertebrata</taxon>
        <taxon>Euteleostomi</taxon>
        <taxon>Actinopterygii</taxon>
        <taxon>Neopterygii</taxon>
        <taxon>Teleostei</taxon>
        <taxon>Neoteleostei</taxon>
        <taxon>Acanthomorphata</taxon>
        <taxon>Ovalentaria</taxon>
        <taxon>Pomacentridae</taxon>
        <taxon>Stegastes</taxon>
    </lineage>
</organism>
<sequence>MLQEKAPLEKLKEEPAQLTEKKQEMQHLVDRYSVYQDFMEHCSVFSFVFFNPKLYIVLFLRYVWANTAVLDMKLAKNVCDCVLQFKDSVELAATFEKLLHFREKLYQKEMMEQEKQSQQRKTLQELEEQHQLWQLQVNNELSQLQAELDRNRSKVTIWYRKWNHIEETAAKKMLRNVQVRMATLNMHQKTGGTVRGEDGMDMLDIKEQMDQVGFLKQQQTHEQTGSDDTLLPVVSSSDQNGLQGRQGHPEAISGLRP</sequence>
<evidence type="ECO:0000256" key="2">
    <source>
        <dbReference type="SAM" id="MobiDB-lite"/>
    </source>
</evidence>
<dbReference type="InterPro" id="IPR051147">
    <property type="entry name" value="CFAP_domain-containing"/>
</dbReference>
<evidence type="ECO:0000313" key="3">
    <source>
        <dbReference type="Ensembl" id="ENSSPAP00000009445.1"/>
    </source>
</evidence>
<dbReference type="AlphaFoldDB" id="A0A3B4ZMC4"/>
<feature type="region of interest" description="Disordered" evidence="2">
    <location>
        <begin position="215"/>
        <end position="257"/>
    </location>
</feature>
<dbReference type="PANTHER" id="PTHR21683">
    <property type="entry name" value="COILED-COIL DOMAIN-CONTAINING PROTEIN 42 LIKE-2-LIKE-RELATED"/>
    <property type="match status" value="1"/>
</dbReference>
<dbReference type="GeneTree" id="ENSGT00940000167956"/>
<dbReference type="PANTHER" id="PTHR21683:SF2">
    <property type="entry name" value="COILED-COIL DOMAIN-CONTAINING PROTEIN 42 LIKE-2-LIKE"/>
    <property type="match status" value="1"/>
</dbReference>
<protein>
    <submittedName>
        <fullName evidence="3">Uncharacterized protein</fullName>
    </submittedName>
</protein>